<dbReference type="Ensembl" id="ENSCCRT00015000039.1">
    <property type="protein sequence ID" value="ENSCCRP00015000039.1"/>
    <property type="gene ID" value="ENSCCRG00015000031.1"/>
</dbReference>
<reference evidence="3" key="1">
    <citation type="submission" date="2025-08" db="UniProtKB">
        <authorList>
            <consortium name="Ensembl"/>
        </authorList>
    </citation>
    <scope>IDENTIFICATION</scope>
</reference>
<dbReference type="AlphaFoldDB" id="A0A8C1S079"/>
<dbReference type="GO" id="GO:0004896">
    <property type="term" value="F:cytokine receptor activity"/>
    <property type="evidence" value="ECO:0007669"/>
    <property type="project" value="TreeGrafter"/>
</dbReference>
<dbReference type="Gene3D" id="2.60.40.10">
    <property type="entry name" value="Immunoglobulins"/>
    <property type="match status" value="2"/>
</dbReference>
<name>A0A8C1S079_CYPCA</name>
<dbReference type="SUPFAM" id="SSF49265">
    <property type="entry name" value="Fibronectin type III"/>
    <property type="match status" value="1"/>
</dbReference>
<dbReference type="InterPro" id="IPR013783">
    <property type="entry name" value="Ig-like_fold"/>
</dbReference>
<dbReference type="CDD" id="cd00063">
    <property type="entry name" value="FN3"/>
    <property type="match status" value="1"/>
</dbReference>
<dbReference type="PANTHER" id="PTHR20859">
    <property type="entry name" value="INTERFERON/INTERLEUKIN RECEPTOR"/>
    <property type="match status" value="1"/>
</dbReference>
<evidence type="ECO:0000256" key="2">
    <source>
        <dbReference type="SAM" id="Phobius"/>
    </source>
</evidence>
<evidence type="ECO:0000313" key="3">
    <source>
        <dbReference type="Ensembl" id="ENSCCRP00015000039.1"/>
    </source>
</evidence>
<keyword evidence="2" id="KW-1133">Transmembrane helix</keyword>
<keyword evidence="2" id="KW-0812">Transmembrane</keyword>
<evidence type="ECO:0000256" key="1">
    <source>
        <dbReference type="SAM" id="MobiDB-lite"/>
    </source>
</evidence>
<feature type="region of interest" description="Disordered" evidence="1">
    <location>
        <begin position="298"/>
        <end position="344"/>
    </location>
</feature>
<accession>A0A8C1S079</accession>
<proteinExistence type="predicted"/>
<feature type="transmembrane region" description="Helical" evidence="2">
    <location>
        <begin position="240"/>
        <end position="262"/>
    </location>
</feature>
<organism evidence="3 4">
    <name type="scientific">Cyprinus carpio</name>
    <name type="common">Common carp</name>
    <dbReference type="NCBI Taxonomy" id="7962"/>
    <lineage>
        <taxon>Eukaryota</taxon>
        <taxon>Metazoa</taxon>
        <taxon>Chordata</taxon>
        <taxon>Craniata</taxon>
        <taxon>Vertebrata</taxon>
        <taxon>Euteleostomi</taxon>
        <taxon>Actinopterygii</taxon>
        <taxon>Neopterygii</taxon>
        <taxon>Teleostei</taxon>
        <taxon>Ostariophysi</taxon>
        <taxon>Cypriniformes</taxon>
        <taxon>Cyprinidae</taxon>
        <taxon>Cyprininae</taxon>
        <taxon>Cyprinus</taxon>
    </lineage>
</organism>
<dbReference type="PANTHER" id="PTHR20859:SF87">
    <property type="entry name" value="CYTOKINE RECEPTOR FAMILY MEMBER B13-RELATED"/>
    <property type="match status" value="1"/>
</dbReference>
<protein>
    <submittedName>
        <fullName evidence="3">Interferon gamma receptor 1</fullName>
    </submittedName>
</protein>
<dbReference type="Proteomes" id="UP000694700">
    <property type="component" value="Unplaced"/>
</dbReference>
<feature type="compositionally biased region" description="Basic and acidic residues" evidence="1">
    <location>
        <begin position="298"/>
        <end position="307"/>
    </location>
</feature>
<sequence>MASVSVCARGCLERRACGKGREDVLICVVRPSPPASVSIQCDSYGVEVRWEYPDLDQDVQFQVKVIHDYNERTSNITQNLTRSLHLNISSMLFNPAYNRYYVTVTAVRGGEESEPTLSDIFSYNKYATAKIMCYLDFPEVELSPKDGKLHVQFTNPLQLYRNSPALRGLTDNLKYFIETENKTSETCEMKQNTCETSVVFSEYRGEYCINLTGKIGQRFFNLRSSCFTGDIRSYPPVTVYVYPVLGVVLTLLFITGIIMLLVSMCNSEMKKKDFSTQPAEECRTLRVEPEAYSVVKIEQSENTKEQDPFLEMSDDELPSSTKGLGSGELEVKSPYGPNDLVGSEQSNLSDFYDCPHSHSLTAFRGTEVKESTIKTAKSAYLSPGRVLET</sequence>
<evidence type="ECO:0000313" key="4">
    <source>
        <dbReference type="Proteomes" id="UP000694700"/>
    </source>
</evidence>
<dbReference type="InterPro" id="IPR036116">
    <property type="entry name" value="FN3_sf"/>
</dbReference>
<dbReference type="GO" id="GO:0005886">
    <property type="term" value="C:plasma membrane"/>
    <property type="evidence" value="ECO:0007669"/>
    <property type="project" value="TreeGrafter"/>
</dbReference>
<keyword evidence="2" id="KW-0472">Membrane</keyword>
<dbReference type="InterPro" id="IPR050650">
    <property type="entry name" value="Type-II_Cytokine-TF_Rcpt"/>
</dbReference>
<dbReference type="InterPro" id="IPR003961">
    <property type="entry name" value="FN3_dom"/>
</dbReference>